<dbReference type="AlphaFoldDB" id="A0AAX1N7G6"/>
<dbReference type="PROSITE" id="PS50005">
    <property type="entry name" value="TPR"/>
    <property type="match status" value="3"/>
</dbReference>
<name>A0AAX1N7G6_9BACT</name>
<sequence>MNSNNRSLLFQLFCSLFLFVFLFDVKAQKESSNSYALELIHQPEIEDPKNTLYECNLILKNDKSNYEAYFNRALAKTSLGAFKSAQLDFSKALNLNHPRKVDIYYRRGISYFLENDYLNAISDFDSAIQIEPNHVKALWKKAQAYFHLDSRVLMMETLDQLSIVQPDNPITWHDMGTLYYKNKNFDKAKDCFTKALIIDPKMSVSYNHRGIVYNKLHDAAKAFDDFNRAIFYDSCFVEAYNNRGLIYLEFEDYFEAENDFLMAIKKDNHLNKEALNNLAITKYLTGRIKEGLDDINEVLNHYPFFATAYITRGNIKERLHDDAGACSDWHKAAELGILSGLTYAQETCH</sequence>
<dbReference type="Pfam" id="PF13181">
    <property type="entry name" value="TPR_8"/>
    <property type="match status" value="1"/>
</dbReference>
<dbReference type="SMART" id="SM00028">
    <property type="entry name" value="TPR"/>
    <property type="match status" value="8"/>
</dbReference>
<dbReference type="SUPFAM" id="SSF48452">
    <property type="entry name" value="TPR-like"/>
    <property type="match status" value="2"/>
</dbReference>
<feature type="repeat" description="TPR" evidence="3">
    <location>
        <begin position="101"/>
        <end position="134"/>
    </location>
</feature>
<dbReference type="Gene3D" id="1.25.40.10">
    <property type="entry name" value="Tetratricopeptide repeat domain"/>
    <property type="match status" value="4"/>
</dbReference>
<evidence type="ECO:0000256" key="3">
    <source>
        <dbReference type="PROSITE-ProRule" id="PRU00339"/>
    </source>
</evidence>
<feature type="repeat" description="TPR" evidence="3">
    <location>
        <begin position="169"/>
        <end position="202"/>
    </location>
</feature>
<dbReference type="PANTHER" id="PTHR44858:SF1">
    <property type="entry name" value="UDP-N-ACETYLGLUCOSAMINE--PEPTIDE N-ACETYLGLUCOSAMINYLTRANSFERASE SPINDLY-RELATED"/>
    <property type="match status" value="1"/>
</dbReference>
<feature type="repeat" description="TPR" evidence="3">
    <location>
        <begin position="237"/>
        <end position="270"/>
    </location>
</feature>
<dbReference type="PROSITE" id="PS50293">
    <property type="entry name" value="TPR_REGION"/>
    <property type="match status" value="1"/>
</dbReference>
<organism evidence="4 5">
    <name type="scientific">Flammeovirga yaeyamensis</name>
    <dbReference type="NCBI Taxonomy" id="367791"/>
    <lineage>
        <taxon>Bacteria</taxon>
        <taxon>Pseudomonadati</taxon>
        <taxon>Bacteroidota</taxon>
        <taxon>Cytophagia</taxon>
        <taxon>Cytophagales</taxon>
        <taxon>Flammeovirgaceae</taxon>
        <taxon>Flammeovirga</taxon>
    </lineage>
</organism>
<dbReference type="Pfam" id="PF00515">
    <property type="entry name" value="TPR_1"/>
    <property type="match status" value="2"/>
</dbReference>
<accession>A0AAX1N7G6</accession>
<keyword evidence="5" id="KW-1185">Reference proteome</keyword>
<keyword evidence="2 3" id="KW-0802">TPR repeat</keyword>
<evidence type="ECO:0000313" key="5">
    <source>
        <dbReference type="Proteomes" id="UP000678679"/>
    </source>
</evidence>
<dbReference type="InterPro" id="IPR050498">
    <property type="entry name" value="Ycf3"/>
</dbReference>
<dbReference type="PANTHER" id="PTHR44858">
    <property type="entry name" value="TETRATRICOPEPTIDE REPEAT PROTEIN 6"/>
    <property type="match status" value="1"/>
</dbReference>
<evidence type="ECO:0000313" key="4">
    <source>
        <dbReference type="EMBL" id="QWG03519.1"/>
    </source>
</evidence>
<dbReference type="InterPro" id="IPR019734">
    <property type="entry name" value="TPR_rpt"/>
</dbReference>
<dbReference type="InterPro" id="IPR011990">
    <property type="entry name" value="TPR-like_helical_dom_sf"/>
</dbReference>
<protein>
    <submittedName>
        <fullName evidence="4">Tetratricopeptide repeat protein</fullName>
    </submittedName>
</protein>
<gene>
    <name evidence="4" type="ORF">KMW28_08010</name>
</gene>
<reference evidence="4 5" key="1">
    <citation type="submission" date="2021-05" db="EMBL/GenBank/DDBJ databases">
        <title>Comparative genomic studies on the polysaccharide-degrading batcterial strains of the Flammeovirga genus.</title>
        <authorList>
            <person name="Zewei F."/>
            <person name="Zheng Z."/>
            <person name="Yu L."/>
            <person name="Ruyue G."/>
            <person name="Yanhong M."/>
            <person name="Yuanyuan C."/>
            <person name="Jingyan G."/>
            <person name="Wenjun H."/>
        </authorList>
    </citation>
    <scope>NUCLEOTIDE SEQUENCE [LARGE SCALE GENOMIC DNA]</scope>
    <source>
        <strain evidence="4 5">NBRC:100898</strain>
    </source>
</reference>
<dbReference type="KEGG" id="fya:KMW28_08010"/>
<dbReference type="Proteomes" id="UP000678679">
    <property type="component" value="Chromosome 1"/>
</dbReference>
<dbReference type="EMBL" id="CP076132">
    <property type="protein sequence ID" value="QWG03519.1"/>
    <property type="molecule type" value="Genomic_DNA"/>
</dbReference>
<dbReference type="RefSeq" id="WP_169664667.1">
    <property type="nucleotide sequence ID" value="NZ_CP076132.1"/>
</dbReference>
<evidence type="ECO:0000256" key="1">
    <source>
        <dbReference type="ARBA" id="ARBA00022737"/>
    </source>
</evidence>
<evidence type="ECO:0000256" key="2">
    <source>
        <dbReference type="ARBA" id="ARBA00022803"/>
    </source>
</evidence>
<proteinExistence type="predicted"/>
<keyword evidence="1" id="KW-0677">Repeat</keyword>